<dbReference type="PROSITE" id="PS50405">
    <property type="entry name" value="GST_CTER"/>
    <property type="match status" value="1"/>
</dbReference>
<evidence type="ECO:0000259" key="3">
    <source>
        <dbReference type="PROSITE" id="PS50405"/>
    </source>
</evidence>
<organism evidence="4 5">
    <name type="scientific">Pseudomonas oryzihabitans</name>
    <dbReference type="NCBI Taxonomy" id="47885"/>
    <lineage>
        <taxon>Bacteria</taxon>
        <taxon>Pseudomonadati</taxon>
        <taxon>Pseudomonadota</taxon>
        <taxon>Gammaproteobacteria</taxon>
        <taxon>Pseudomonadales</taxon>
        <taxon>Pseudomonadaceae</taxon>
        <taxon>Pseudomonas</taxon>
    </lineage>
</organism>
<evidence type="ECO:0000256" key="1">
    <source>
        <dbReference type="ARBA" id="ARBA00010007"/>
    </source>
</evidence>
<dbReference type="SUPFAM" id="SSF47616">
    <property type="entry name" value="GST C-terminal domain-like"/>
    <property type="match status" value="1"/>
</dbReference>
<dbReference type="PANTHER" id="PTHR42673">
    <property type="entry name" value="MALEYLACETOACETATE ISOMERASE"/>
    <property type="match status" value="1"/>
</dbReference>
<dbReference type="Gene3D" id="3.40.30.10">
    <property type="entry name" value="Glutaredoxin"/>
    <property type="match status" value="1"/>
</dbReference>
<dbReference type="SUPFAM" id="SSF52833">
    <property type="entry name" value="Thioredoxin-like"/>
    <property type="match status" value="1"/>
</dbReference>
<dbReference type="InterPro" id="IPR040079">
    <property type="entry name" value="Glutathione_S-Trfase"/>
</dbReference>
<proteinExistence type="inferred from homology"/>
<comment type="similarity">
    <text evidence="1">Belongs to the GST superfamily. Zeta family.</text>
</comment>
<evidence type="ECO:0000259" key="2">
    <source>
        <dbReference type="PROSITE" id="PS50404"/>
    </source>
</evidence>
<dbReference type="GO" id="GO:0004364">
    <property type="term" value="F:glutathione transferase activity"/>
    <property type="evidence" value="ECO:0007669"/>
    <property type="project" value="TreeGrafter"/>
</dbReference>
<comment type="caution">
    <text evidence="4">The sequence shown here is derived from an EMBL/GenBank/DDBJ whole genome shotgun (WGS) entry which is preliminary data.</text>
</comment>
<dbReference type="PROSITE" id="PS50404">
    <property type="entry name" value="GST_NTER"/>
    <property type="match status" value="1"/>
</dbReference>
<dbReference type="SFLD" id="SFLDS00019">
    <property type="entry name" value="Glutathione_Transferase_(cytos"/>
    <property type="match status" value="1"/>
</dbReference>
<dbReference type="CDD" id="cd03191">
    <property type="entry name" value="GST_C_Zeta"/>
    <property type="match status" value="1"/>
</dbReference>
<dbReference type="GO" id="GO:0016034">
    <property type="term" value="F:maleylacetoacetate isomerase activity"/>
    <property type="evidence" value="ECO:0007669"/>
    <property type="project" value="TreeGrafter"/>
</dbReference>
<dbReference type="GO" id="GO:0005737">
    <property type="term" value="C:cytoplasm"/>
    <property type="evidence" value="ECO:0007669"/>
    <property type="project" value="InterPro"/>
</dbReference>
<dbReference type="InterPro" id="IPR010987">
    <property type="entry name" value="Glutathione-S-Trfase_C-like"/>
</dbReference>
<protein>
    <submittedName>
        <fullName evidence="4">Maleylacetoacetate isomerase</fullName>
    </submittedName>
</protein>
<keyword evidence="4" id="KW-0413">Isomerase</keyword>
<dbReference type="InterPro" id="IPR034330">
    <property type="entry name" value="GST_Zeta_C"/>
</dbReference>
<dbReference type="CDD" id="cd03042">
    <property type="entry name" value="GST_N_Zeta"/>
    <property type="match status" value="1"/>
</dbReference>
<dbReference type="AlphaFoldDB" id="A0A178LCQ8"/>
<dbReference type="InterPro" id="IPR034333">
    <property type="entry name" value="GST_Zeta_N"/>
</dbReference>
<dbReference type="NCBIfam" id="TIGR01262">
    <property type="entry name" value="maiA"/>
    <property type="match status" value="1"/>
</dbReference>
<sequence>MDLYTYYRSTSSYRVRLALALKGLDWRAVPVNLLDGEQRQPAYRALNPQGRVPSLRLDSGEVLIQSPAILEYLEERYPAVPLLPAEPLLRARHRGIAALIGCDIHPLHNAAVLNRLRGLGLDEPAILDWISHWIGEGLAAVEAQVGDSGFCFGERGLADVYLLPQLYAARRFQVDLSVYPRLLRVEDLAAADPAFQQAHPALQADSPERVTS</sequence>
<feature type="domain" description="GST N-terminal" evidence="2">
    <location>
        <begin position="1"/>
        <end position="81"/>
    </location>
</feature>
<dbReference type="Gene3D" id="1.20.1050.10">
    <property type="match status" value="1"/>
</dbReference>
<evidence type="ECO:0000313" key="4">
    <source>
        <dbReference type="EMBL" id="OAN26673.1"/>
    </source>
</evidence>
<dbReference type="PANTHER" id="PTHR42673:SF21">
    <property type="entry name" value="GLUTATHIONE S-TRANSFERASE YFCF"/>
    <property type="match status" value="1"/>
</dbReference>
<dbReference type="Pfam" id="PF13409">
    <property type="entry name" value="GST_N_2"/>
    <property type="match status" value="1"/>
</dbReference>
<gene>
    <name evidence="4" type="ORF">A4V15_05810</name>
</gene>
<dbReference type="GO" id="GO:0006559">
    <property type="term" value="P:L-phenylalanine catabolic process"/>
    <property type="evidence" value="ECO:0007669"/>
    <property type="project" value="TreeGrafter"/>
</dbReference>
<dbReference type="RefSeq" id="WP_064308775.1">
    <property type="nucleotide sequence ID" value="NZ_LWCR01000034.1"/>
</dbReference>
<dbReference type="OrthoDB" id="509852at2"/>
<dbReference type="InterPro" id="IPR036282">
    <property type="entry name" value="Glutathione-S-Trfase_C_sf"/>
</dbReference>
<accession>A0A178LCQ8</accession>
<dbReference type="EMBL" id="LWCR01000034">
    <property type="protein sequence ID" value="OAN26673.1"/>
    <property type="molecule type" value="Genomic_DNA"/>
</dbReference>
<dbReference type="Proteomes" id="UP000078356">
    <property type="component" value="Unassembled WGS sequence"/>
</dbReference>
<evidence type="ECO:0000313" key="5">
    <source>
        <dbReference type="Proteomes" id="UP000078356"/>
    </source>
</evidence>
<name>A0A178LCQ8_9PSED</name>
<dbReference type="InterPro" id="IPR004045">
    <property type="entry name" value="Glutathione_S-Trfase_N"/>
</dbReference>
<dbReference type="SFLD" id="SFLDG00358">
    <property type="entry name" value="Main_(cytGST)"/>
    <property type="match status" value="1"/>
</dbReference>
<dbReference type="InterPro" id="IPR036249">
    <property type="entry name" value="Thioredoxin-like_sf"/>
</dbReference>
<dbReference type="InterPro" id="IPR005955">
    <property type="entry name" value="GST_Zeta"/>
</dbReference>
<reference evidence="4 5" key="1">
    <citation type="submission" date="2016-04" db="EMBL/GenBank/DDBJ databases">
        <title>Draft Genome Sequences of Staphylococcus capitis Strain H36, S. capitis Strain H65, S. cohnii Strain H62, S. hominis Strain H69, Mycobacterium iranicum Strain H39, Plantibacter sp. Strain H53, Pseudomonas oryzihabitans Strain H72, and Microbacterium sp. Strain H83, isolated from residential settings.</title>
        <authorList>
            <person name="Lymperopoulou D."/>
            <person name="Adams R.I."/>
            <person name="Lindow S."/>
            <person name="Coil D.A."/>
            <person name="Jospin G."/>
            <person name="Eisen J.A."/>
        </authorList>
    </citation>
    <scope>NUCLEOTIDE SEQUENCE [LARGE SCALE GENOMIC DNA]</scope>
    <source>
        <strain evidence="4 5">H72</strain>
    </source>
</reference>
<feature type="domain" description="GST C-terminal" evidence="3">
    <location>
        <begin position="86"/>
        <end position="212"/>
    </location>
</feature>
<dbReference type="GO" id="GO:0006749">
    <property type="term" value="P:glutathione metabolic process"/>
    <property type="evidence" value="ECO:0007669"/>
    <property type="project" value="TreeGrafter"/>
</dbReference>